<dbReference type="STRING" id="1071382.H2AM77"/>
<dbReference type="InterPro" id="IPR051828">
    <property type="entry name" value="HAD-like_hydrolase_domain"/>
</dbReference>
<dbReference type="InterPro" id="IPR036412">
    <property type="entry name" value="HAD-like_sf"/>
</dbReference>
<dbReference type="InterPro" id="IPR011949">
    <property type="entry name" value="HAD-SF_hydro_IA_REG-2-like"/>
</dbReference>
<dbReference type="SUPFAM" id="SSF56784">
    <property type="entry name" value="HAD-like"/>
    <property type="match status" value="1"/>
</dbReference>
<name>H2AM77_KAZAF</name>
<dbReference type="GO" id="GO:0005634">
    <property type="term" value="C:nucleus"/>
    <property type="evidence" value="ECO:0007669"/>
    <property type="project" value="TreeGrafter"/>
</dbReference>
<dbReference type="FunCoup" id="H2AM77">
    <property type="interactions" value="172"/>
</dbReference>
<dbReference type="EMBL" id="HE650821">
    <property type="protein sequence ID" value="CCF55477.1"/>
    <property type="molecule type" value="Genomic_DNA"/>
</dbReference>
<dbReference type="Gene3D" id="3.40.50.1000">
    <property type="entry name" value="HAD superfamily/HAD-like"/>
    <property type="match status" value="1"/>
</dbReference>
<dbReference type="SFLD" id="SFLDG01129">
    <property type="entry name" value="C1.5:_HAD__Beta-PGM__Phosphata"/>
    <property type="match status" value="1"/>
</dbReference>
<dbReference type="eggNOG" id="KOG3085">
    <property type="taxonomic scope" value="Eukaryota"/>
</dbReference>
<evidence type="ECO:0000313" key="2">
    <source>
        <dbReference type="Proteomes" id="UP000005220"/>
    </source>
</evidence>
<reference evidence="1 2" key="1">
    <citation type="journal article" date="2011" name="Proc. Natl. Acad. Sci. U.S.A.">
        <title>Evolutionary erosion of yeast sex chromosomes by mating-type switching accidents.</title>
        <authorList>
            <person name="Gordon J.L."/>
            <person name="Armisen D."/>
            <person name="Proux-Wera E."/>
            <person name="Oheigeartaigh S.S."/>
            <person name="Byrne K.P."/>
            <person name="Wolfe K.H."/>
        </authorList>
    </citation>
    <scope>NUCLEOTIDE SEQUENCE [LARGE SCALE GENOMIC DNA]</scope>
    <source>
        <strain evidence="2">ATCC 22294 / BCRC 22015 / CBS 2517 / CECT 1963 / NBRC 1671 / NRRL Y-8276</strain>
    </source>
</reference>
<dbReference type="Gene3D" id="1.10.150.720">
    <property type="entry name" value="Haloacid dehalogenase-like hydrolase"/>
    <property type="match status" value="1"/>
</dbReference>
<dbReference type="InterPro" id="IPR044924">
    <property type="entry name" value="HAD-SF_hydro_IA_REG-2-like_cap"/>
</dbReference>
<dbReference type="AlphaFoldDB" id="H2AM77"/>
<gene>
    <name evidence="1" type="primary">KAFR0A00390</name>
    <name evidence="1" type="ORF">KAFR_0A00390</name>
</gene>
<dbReference type="InterPro" id="IPR023214">
    <property type="entry name" value="HAD_sf"/>
</dbReference>
<proteinExistence type="predicted"/>
<dbReference type="Proteomes" id="UP000005220">
    <property type="component" value="Chromosome 1"/>
</dbReference>
<dbReference type="PANTHER" id="PTHR46191">
    <property type="match status" value="1"/>
</dbReference>
<evidence type="ECO:0000313" key="1">
    <source>
        <dbReference type="EMBL" id="CCF55477.1"/>
    </source>
</evidence>
<dbReference type="RefSeq" id="XP_003954612.1">
    <property type="nucleotide sequence ID" value="XM_003954563.1"/>
</dbReference>
<dbReference type="InParanoid" id="H2AM77"/>
<organism evidence="1 2">
    <name type="scientific">Kazachstania africana (strain ATCC 22294 / BCRC 22015 / CBS 2517 / CECT 1963 / NBRC 1671 / NRRL Y-8276)</name>
    <name type="common">Yeast</name>
    <name type="synonym">Kluyveromyces africanus</name>
    <dbReference type="NCBI Taxonomy" id="1071382"/>
    <lineage>
        <taxon>Eukaryota</taxon>
        <taxon>Fungi</taxon>
        <taxon>Dikarya</taxon>
        <taxon>Ascomycota</taxon>
        <taxon>Saccharomycotina</taxon>
        <taxon>Saccharomycetes</taxon>
        <taxon>Saccharomycetales</taxon>
        <taxon>Saccharomycetaceae</taxon>
        <taxon>Kazachstania</taxon>
    </lineage>
</organism>
<protein>
    <submittedName>
        <fullName evidence="1">Uncharacterized protein</fullName>
    </submittedName>
</protein>
<dbReference type="PANTHER" id="PTHR46191:SF2">
    <property type="entry name" value="HALOACID DEHALOGENASE-LIKE HYDROLASE DOMAIN-CONTAINING PROTEIN 3"/>
    <property type="match status" value="1"/>
</dbReference>
<accession>H2AM77</accession>
<dbReference type="GeneID" id="13882299"/>
<dbReference type="OrthoDB" id="444127at2759"/>
<dbReference type="NCBIfam" id="TIGR02252">
    <property type="entry name" value="DREG-2"/>
    <property type="match status" value="1"/>
</dbReference>
<dbReference type="KEGG" id="kaf:KAFR_0A00390"/>
<sequence length="296" mass="34392">MSFPKKVSLPVLKCPKIITFDAYNTLYCTTLPVMEQYCLVGRKYGIKVDPRTLTSNFPPIFKELRTKYPNYGKHDGITAEQWWGLLIKRVFKPINVPNEMVSDILLRFEGEEAYAVYPDVLEFLQRCKEKMPGIILGIISNTDPIVNKLLKNLKLTQFFEGNIYLSYDLELSKPNREIFDFALTDIVKRNRLAFDGTLDDFKKSCWHIGDELHNDLQGAANSGWNSILIDRSNRNGFFNTTRGLPERSEHDLTLEKVDHEAKRIWELSILQNDIIQYSEKSYVVANMRMLNDIFFT</sequence>
<dbReference type="HOGENOM" id="CLU_045011_8_0_1"/>
<dbReference type="SFLD" id="SFLDS00003">
    <property type="entry name" value="Haloacid_Dehalogenase"/>
    <property type="match status" value="1"/>
</dbReference>
<keyword evidence="2" id="KW-1185">Reference proteome</keyword>
<dbReference type="Pfam" id="PF00702">
    <property type="entry name" value="Hydrolase"/>
    <property type="match status" value="1"/>
</dbReference>